<gene>
    <name evidence="10" type="ORF">ENQ20_02310</name>
</gene>
<proteinExistence type="predicted"/>
<keyword evidence="3" id="KW-1003">Cell membrane</keyword>
<evidence type="ECO:0000256" key="5">
    <source>
        <dbReference type="ARBA" id="ARBA00022692"/>
    </source>
</evidence>
<keyword evidence="7 9" id="KW-0472">Membrane</keyword>
<dbReference type="PANTHER" id="PTHR32196">
    <property type="entry name" value="ABC TRANSPORTER PERMEASE PROTEIN YPHD-RELATED-RELATED"/>
    <property type="match status" value="1"/>
</dbReference>
<feature type="transmembrane region" description="Helical" evidence="9">
    <location>
        <begin position="296"/>
        <end position="317"/>
    </location>
</feature>
<evidence type="ECO:0000256" key="8">
    <source>
        <dbReference type="ARBA" id="ARBA00039381"/>
    </source>
</evidence>
<feature type="transmembrane region" description="Helical" evidence="9">
    <location>
        <begin position="251"/>
        <end position="276"/>
    </location>
</feature>
<sequence length="330" mass="35425">MRHRAAFLQRWEGLLVVLLAVTVVYNALNAPGYMTLGNWINLFQLSIEKIIVALIMTFIIINAEIDLSVASVMGLSACTAGFLYANGTPMEWAVVAALLVGVAAGLFNSFWIGVVGLPSLVVTLSGLIGYRGLAYVLLEDRSIGGFPQWFNRLGQQPLLGPFPLALIIFFVLLVFAIIILQYSGFGRYVYVIGNNREVARYSGVHVRRTKMILFVTSSTIAALAGILYAARLGAVRGDMAMGFELDIITMVLLGGVSIFGGSGSMWGVLLSVLIILNLRNGMGLANLSGHVQTGVIGVLLILSVLVPNVAGTIQAALKRYRAQRMETGSA</sequence>
<feature type="transmembrane region" description="Helical" evidence="9">
    <location>
        <begin position="40"/>
        <end position="61"/>
    </location>
</feature>
<evidence type="ECO:0000256" key="9">
    <source>
        <dbReference type="SAM" id="Phobius"/>
    </source>
</evidence>
<keyword evidence="6 9" id="KW-1133">Transmembrane helix</keyword>
<name>A0A7C1JR45_9CHLR</name>
<comment type="caution">
    <text evidence="10">The sequence shown here is derived from an EMBL/GenBank/DDBJ whole genome shotgun (WGS) entry which is preliminary data.</text>
</comment>
<accession>A0A7C1JR45</accession>
<keyword evidence="2" id="KW-0813">Transport</keyword>
<comment type="subcellular location">
    <subcellularLocation>
        <location evidence="1">Cell membrane</location>
        <topology evidence="1">Multi-pass membrane protein</topology>
    </subcellularLocation>
</comment>
<evidence type="ECO:0000256" key="3">
    <source>
        <dbReference type="ARBA" id="ARBA00022475"/>
    </source>
</evidence>
<feature type="transmembrane region" description="Helical" evidence="9">
    <location>
        <begin position="158"/>
        <end position="180"/>
    </location>
</feature>
<evidence type="ECO:0000313" key="10">
    <source>
        <dbReference type="EMBL" id="HDX30307.1"/>
    </source>
</evidence>
<dbReference type="GO" id="GO:0005886">
    <property type="term" value="C:plasma membrane"/>
    <property type="evidence" value="ECO:0007669"/>
    <property type="project" value="UniProtKB-SubCell"/>
</dbReference>
<keyword evidence="5 9" id="KW-0812">Transmembrane</keyword>
<feature type="transmembrane region" description="Helical" evidence="9">
    <location>
        <begin position="120"/>
        <end position="138"/>
    </location>
</feature>
<dbReference type="InterPro" id="IPR001851">
    <property type="entry name" value="ABC_transp_permease"/>
</dbReference>
<dbReference type="PANTHER" id="PTHR32196:SF71">
    <property type="entry name" value="AUTOINDUCER 2 IMPORT SYSTEM PERMEASE PROTEIN LSRD"/>
    <property type="match status" value="1"/>
</dbReference>
<feature type="transmembrane region" description="Helical" evidence="9">
    <location>
        <begin position="92"/>
        <end position="114"/>
    </location>
</feature>
<dbReference type="GO" id="GO:0022857">
    <property type="term" value="F:transmembrane transporter activity"/>
    <property type="evidence" value="ECO:0007669"/>
    <property type="project" value="InterPro"/>
</dbReference>
<reference evidence="10" key="1">
    <citation type="journal article" date="2020" name="mSystems">
        <title>Genome- and Community-Level Interaction Insights into Carbon Utilization and Element Cycling Functions of Hydrothermarchaeota in Hydrothermal Sediment.</title>
        <authorList>
            <person name="Zhou Z."/>
            <person name="Liu Y."/>
            <person name="Xu W."/>
            <person name="Pan J."/>
            <person name="Luo Z.H."/>
            <person name="Li M."/>
        </authorList>
    </citation>
    <scope>NUCLEOTIDE SEQUENCE [LARGE SCALE GENOMIC DNA]</scope>
    <source>
        <strain evidence="10">SpSt-289</strain>
    </source>
</reference>
<dbReference type="CDD" id="cd06579">
    <property type="entry name" value="TM_PBP1_transp_AraH_like"/>
    <property type="match status" value="1"/>
</dbReference>
<evidence type="ECO:0000256" key="7">
    <source>
        <dbReference type="ARBA" id="ARBA00023136"/>
    </source>
</evidence>
<evidence type="ECO:0000256" key="6">
    <source>
        <dbReference type="ARBA" id="ARBA00022989"/>
    </source>
</evidence>
<evidence type="ECO:0000256" key="2">
    <source>
        <dbReference type="ARBA" id="ARBA00022448"/>
    </source>
</evidence>
<feature type="transmembrane region" description="Helical" evidence="9">
    <location>
        <begin position="6"/>
        <end position="28"/>
    </location>
</feature>
<dbReference type="AlphaFoldDB" id="A0A7C1JR45"/>
<dbReference type="Pfam" id="PF02653">
    <property type="entry name" value="BPD_transp_2"/>
    <property type="match status" value="1"/>
</dbReference>
<evidence type="ECO:0000256" key="1">
    <source>
        <dbReference type="ARBA" id="ARBA00004651"/>
    </source>
</evidence>
<keyword evidence="4" id="KW-0997">Cell inner membrane</keyword>
<evidence type="ECO:0000256" key="4">
    <source>
        <dbReference type="ARBA" id="ARBA00022519"/>
    </source>
</evidence>
<organism evidence="10">
    <name type="scientific">Caldilinea aerophila</name>
    <dbReference type="NCBI Taxonomy" id="133453"/>
    <lineage>
        <taxon>Bacteria</taxon>
        <taxon>Bacillati</taxon>
        <taxon>Chloroflexota</taxon>
        <taxon>Caldilineae</taxon>
        <taxon>Caldilineales</taxon>
        <taxon>Caldilineaceae</taxon>
        <taxon>Caldilinea</taxon>
    </lineage>
</organism>
<dbReference type="EMBL" id="DSMG01000034">
    <property type="protein sequence ID" value="HDX30307.1"/>
    <property type="molecule type" value="Genomic_DNA"/>
</dbReference>
<feature type="transmembrane region" description="Helical" evidence="9">
    <location>
        <begin position="211"/>
        <end position="230"/>
    </location>
</feature>
<protein>
    <recommendedName>
        <fullName evidence="8">Autoinducer 2 import system permease protein LsrD</fullName>
    </recommendedName>
</protein>